<keyword evidence="1" id="KW-0472">Membrane</keyword>
<keyword evidence="1" id="KW-1133">Transmembrane helix</keyword>
<dbReference type="RefSeq" id="WP_340340068.1">
    <property type="nucleotide sequence ID" value="NZ_JBBKZS010000053.1"/>
</dbReference>
<gene>
    <name evidence="2" type="ORF">WKW79_36255</name>
</gene>
<dbReference type="EMBL" id="JBBKZS010000053">
    <property type="protein sequence ID" value="MEJ8860037.1"/>
    <property type="molecule type" value="Genomic_DNA"/>
</dbReference>
<keyword evidence="1" id="KW-0812">Transmembrane</keyword>
<comment type="caution">
    <text evidence="2">The sequence shown here is derived from an EMBL/GenBank/DDBJ whole genome shotgun (WGS) entry which is preliminary data.</text>
</comment>
<proteinExistence type="predicted"/>
<organism evidence="2 3">
    <name type="scientific">Variovorax robiniae</name>
    <dbReference type="NCBI Taxonomy" id="1836199"/>
    <lineage>
        <taxon>Bacteria</taxon>
        <taxon>Pseudomonadati</taxon>
        <taxon>Pseudomonadota</taxon>
        <taxon>Betaproteobacteria</taxon>
        <taxon>Burkholderiales</taxon>
        <taxon>Comamonadaceae</taxon>
        <taxon>Variovorax</taxon>
    </lineage>
</organism>
<evidence type="ECO:0000256" key="1">
    <source>
        <dbReference type="SAM" id="Phobius"/>
    </source>
</evidence>
<protein>
    <submittedName>
        <fullName evidence="2">Uncharacterized protein</fullName>
    </submittedName>
</protein>
<evidence type="ECO:0000313" key="3">
    <source>
        <dbReference type="Proteomes" id="UP001367030"/>
    </source>
</evidence>
<keyword evidence="3" id="KW-1185">Reference proteome</keyword>
<accession>A0ABU8XJJ5</accession>
<sequence length="91" mass="9848">MLATPQPLPEGFTGPRACADRESVSAHVDSDFACLREHMVDCEKCNPWRCGLSDWAERAQSLMVPRMILSVICAGATGLIIGGLASFLNRV</sequence>
<reference evidence="2 3" key="1">
    <citation type="submission" date="2024-03" db="EMBL/GenBank/DDBJ databases">
        <title>Novel species of the genus Variovorax.</title>
        <authorList>
            <person name="Liu Q."/>
            <person name="Xin Y.-H."/>
        </authorList>
    </citation>
    <scope>NUCLEOTIDE SEQUENCE [LARGE SCALE GENOMIC DNA]</scope>
    <source>
        <strain evidence="2 3">KACC 18901</strain>
    </source>
</reference>
<evidence type="ECO:0000313" key="2">
    <source>
        <dbReference type="EMBL" id="MEJ8860037.1"/>
    </source>
</evidence>
<name>A0ABU8XJJ5_9BURK</name>
<dbReference type="Proteomes" id="UP001367030">
    <property type="component" value="Unassembled WGS sequence"/>
</dbReference>
<feature type="transmembrane region" description="Helical" evidence="1">
    <location>
        <begin position="67"/>
        <end position="88"/>
    </location>
</feature>